<keyword evidence="6" id="KW-0822">Tryptophan biosynthesis</keyword>
<evidence type="ECO:0000256" key="1">
    <source>
        <dbReference type="ARBA" id="ARBA00004664"/>
    </source>
</evidence>
<accession>A0A367XUF7</accession>
<dbReference type="PANTHER" id="PTHR42894:SF1">
    <property type="entry name" value="N-(5'-PHOSPHORIBOSYL)ANTHRANILATE ISOMERASE"/>
    <property type="match status" value="1"/>
</dbReference>
<comment type="similarity">
    <text evidence="2">Belongs to the TrpF family.</text>
</comment>
<evidence type="ECO:0000259" key="9">
    <source>
        <dbReference type="Pfam" id="PF00697"/>
    </source>
</evidence>
<dbReference type="EMBL" id="QLNQ01000029">
    <property type="protein sequence ID" value="RCK56442.1"/>
    <property type="molecule type" value="Genomic_DNA"/>
</dbReference>
<evidence type="ECO:0000313" key="11">
    <source>
        <dbReference type="Proteomes" id="UP000253472"/>
    </source>
</evidence>
<keyword evidence="7" id="KW-0057">Aromatic amino acid biosynthesis</keyword>
<dbReference type="CDD" id="cd00405">
    <property type="entry name" value="PRAI"/>
    <property type="match status" value="1"/>
</dbReference>
<dbReference type="STRING" id="5486.A0A367XUF7"/>
<keyword evidence="5" id="KW-0028">Amino-acid biosynthesis</keyword>
<dbReference type="InterPro" id="IPR044643">
    <property type="entry name" value="TrpF_fam"/>
</dbReference>
<evidence type="ECO:0000256" key="6">
    <source>
        <dbReference type="ARBA" id="ARBA00022822"/>
    </source>
</evidence>
<keyword evidence="11" id="KW-1185">Reference proteome</keyword>
<evidence type="ECO:0000256" key="3">
    <source>
        <dbReference type="ARBA" id="ARBA00012572"/>
    </source>
</evidence>
<evidence type="ECO:0000256" key="8">
    <source>
        <dbReference type="ARBA" id="ARBA00023235"/>
    </source>
</evidence>
<dbReference type="Pfam" id="PF00697">
    <property type="entry name" value="PRAI"/>
    <property type="match status" value="1"/>
</dbReference>
<dbReference type="Proteomes" id="UP000253472">
    <property type="component" value="Unassembled WGS sequence"/>
</dbReference>
<feature type="domain" description="N-(5'phosphoribosyl) anthranilate isomerase (PRAI)" evidence="9">
    <location>
        <begin position="39"/>
        <end position="218"/>
    </location>
</feature>
<dbReference type="HAMAP" id="MF_00135">
    <property type="entry name" value="PRAI"/>
    <property type="match status" value="1"/>
</dbReference>
<evidence type="ECO:0000256" key="7">
    <source>
        <dbReference type="ARBA" id="ARBA00023141"/>
    </source>
</evidence>
<dbReference type="SUPFAM" id="SSF51366">
    <property type="entry name" value="Ribulose-phoshate binding barrel"/>
    <property type="match status" value="1"/>
</dbReference>
<sequence length="225" mass="24940">MKIVKICGIKTVDAATVAIDNGANLLGCILVPNRARTIDHEVAKQIAQLVKRERKPVKLTATTPTEHFEQVSQWIIENGPFLVGVFRNQPKEEVFRIARELGLDFIQLHGLEDKLLFVNDEFGVIPRYVVPDEIDLLKEQSESLMQCVSLPLLDSEAGGEGKLIDWSYIEKLPTRAILAGGLTPENIPVFDNILGYDVSGGVETNGIKDSSKIINFINRGHHQSS</sequence>
<evidence type="ECO:0000313" key="10">
    <source>
        <dbReference type="EMBL" id="RCK56442.1"/>
    </source>
</evidence>
<comment type="pathway">
    <text evidence="1">Amino-acid biosynthesis; L-tryptophan biosynthesis; L-tryptophan from chorismate: step 3/5.</text>
</comment>
<name>A0A367XUF7_9ASCO</name>
<dbReference type="InterPro" id="IPR001240">
    <property type="entry name" value="PRAI_dom"/>
</dbReference>
<dbReference type="PANTHER" id="PTHR42894">
    <property type="entry name" value="N-(5'-PHOSPHORIBOSYL)ANTHRANILATE ISOMERASE"/>
    <property type="match status" value="1"/>
</dbReference>
<dbReference type="EC" id="5.3.1.24" evidence="3"/>
<organism evidence="10 11">
    <name type="scientific">Candida viswanathii</name>
    <dbReference type="NCBI Taxonomy" id="5486"/>
    <lineage>
        <taxon>Eukaryota</taxon>
        <taxon>Fungi</taxon>
        <taxon>Dikarya</taxon>
        <taxon>Ascomycota</taxon>
        <taxon>Saccharomycotina</taxon>
        <taxon>Pichiomycetes</taxon>
        <taxon>Debaryomycetaceae</taxon>
        <taxon>Candida/Lodderomyces clade</taxon>
        <taxon>Candida</taxon>
    </lineage>
</organism>
<evidence type="ECO:0000256" key="4">
    <source>
        <dbReference type="ARBA" id="ARBA00022272"/>
    </source>
</evidence>
<comment type="caution">
    <text evidence="10">The sequence shown here is derived from an EMBL/GenBank/DDBJ whole genome shotgun (WGS) entry which is preliminary data.</text>
</comment>
<dbReference type="OrthoDB" id="524799at2759"/>
<evidence type="ECO:0000256" key="2">
    <source>
        <dbReference type="ARBA" id="ARBA00007571"/>
    </source>
</evidence>
<dbReference type="InterPro" id="IPR011060">
    <property type="entry name" value="RibuloseP-bd_barrel"/>
</dbReference>
<gene>
    <name evidence="10" type="primary">TRP1_0</name>
    <name evidence="10" type="ORF">Cantr_04874</name>
</gene>
<dbReference type="Gene3D" id="3.20.20.70">
    <property type="entry name" value="Aldolase class I"/>
    <property type="match status" value="1"/>
</dbReference>
<protein>
    <recommendedName>
        <fullName evidence="4">N-(5'-phosphoribosyl)anthranilate isomerase</fullName>
        <ecNumber evidence="3">5.3.1.24</ecNumber>
    </recommendedName>
</protein>
<dbReference type="AlphaFoldDB" id="A0A367XUF7"/>
<dbReference type="GO" id="GO:0000162">
    <property type="term" value="P:L-tryptophan biosynthetic process"/>
    <property type="evidence" value="ECO:0007669"/>
    <property type="project" value="UniProtKB-UniPathway"/>
</dbReference>
<proteinExistence type="inferred from homology"/>
<evidence type="ECO:0000256" key="5">
    <source>
        <dbReference type="ARBA" id="ARBA00022605"/>
    </source>
</evidence>
<reference evidence="10 11" key="1">
    <citation type="submission" date="2018-06" db="EMBL/GenBank/DDBJ databases">
        <title>Whole genome sequencing of Candida tropicalis (genome annotated by CSBL at Korea University).</title>
        <authorList>
            <person name="Ahn J."/>
        </authorList>
    </citation>
    <scope>NUCLEOTIDE SEQUENCE [LARGE SCALE GENOMIC DNA]</scope>
    <source>
        <strain evidence="10 11">ATCC 20962</strain>
    </source>
</reference>
<dbReference type="UniPathway" id="UPA00035">
    <property type="reaction ID" value="UER00042"/>
</dbReference>
<dbReference type="InterPro" id="IPR013785">
    <property type="entry name" value="Aldolase_TIM"/>
</dbReference>
<keyword evidence="8 10" id="KW-0413">Isomerase</keyword>
<dbReference type="GO" id="GO:0004640">
    <property type="term" value="F:phosphoribosylanthranilate isomerase activity"/>
    <property type="evidence" value="ECO:0007669"/>
    <property type="project" value="UniProtKB-EC"/>
</dbReference>